<evidence type="ECO:0000313" key="2">
    <source>
        <dbReference type="EMBL" id="QHT62852.1"/>
    </source>
</evidence>
<dbReference type="PROSITE" id="PS51186">
    <property type="entry name" value="GNAT"/>
    <property type="match status" value="1"/>
</dbReference>
<evidence type="ECO:0000259" key="1">
    <source>
        <dbReference type="PROSITE" id="PS51186"/>
    </source>
</evidence>
<dbReference type="AlphaFoldDB" id="A0A6C0G322"/>
<dbReference type="SUPFAM" id="SSF55729">
    <property type="entry name" value="Acyl-CoA N-acyltransferases (Nat)"/>
    <property type="match status" value="1"/>
</dbReference>
<keyword evidence="3" id="KW-1185">Reference proteome</keyword>
<organism evidence="2 3">
    <name type="scientific">Paenibacillus lycopersici</name>
    <dbReference type="NCBI Taxonomy" id="2704462"/>
    <lineage>
        <taxon>Bacteria</taxon>
        <taxon>Bacillati</taxon>
        <taxon>Bacillota</taxon>
        <taxon>Bacilli</taxon>
        <taxon>Bacillales</taxon>
        <taxon>Paenibacillaceae</taxon>
        <taxon>Paenibacillus</taxon>
    </lineage>
</organism>
<dbReference type="Gene3D" id="3.40.630.30">
    <property type="match status" value="1"/>
</dbReference>
<gene>
    <name evidence="2" type="ORF">GXP70_24640</name>
</gene>
<dbReference type="InterPro" id="IPR016181">
    <property type="entry name" value="Acyl_CoA_acyltransferase"/>
</dbReference>
<keyword evidence="2" id="KW-0808">Transferase</keyword>
<dbReference type="EMBL" id="CP048209">
    <property type="protein sequence ID" value="QHT62852.1"/>
    <property type="molecule type" value="Genomic_DNA"/>
</dbReference>
<evidence type="ECO:0000313" key="3">
    <source>
        <dbReference type="Proteomes" id="UP000476064"/>
    </source>
</evidence>
<feature type="domain" description="N-acetyltransferase" evidence="1">
    <location>
        <begin position="1"/>
        <end position="98"/>
    </location>
</feature>
<sequence>MVGFIMMYYDDGNGKFEYSSYGIFKIMIDRRYQGNGYGKEATIKAIAYSKASTHGKARVVELTYNPDNAIARKLYLSLGFVETGKIHPSGEVYAEYVL</sequence>
<dbReference type="KEGG" id="plyc:GXP70_24640"/>
<dbReference type="InterPro" id="IPR000182">
    <property type="entry name" value="GNAT_dom"/>
</dbReference>
<accession>A0A6C0G322</accession>
<dbReference type="GO" id="GO:0016747">
    <property type="term" value="F:acyltransferase activity, transferring groups other than amino-acyl groups"/>
    <property type="evidence" value="ECO:0007669"/>
    <property type="project" value="InterPro"/>
</dbReference>
<dbReference type="CDD" id="cd04301">
    <property type="entry name" value="NAT_SF"/>
    <property type="match status" value="1"/>
</dbReference>
<name>A0A6C0G322_9BACL</name>
<reference evidence="2 3" key="1">
    <citation type="submission" date="2020-01" db="EMBL/GenBank/DDBJ databases">
        <title>Paenibacillus sp. nov., isolated from tomato rhizosphere.</title>
        <authorList>
            <person name="Weon H.-Y."/>
            <person name="Lee S.A."/>
        </authorList>
    </citation>
    <scope>NUCLEOTIDE SEQUENCE [LARGE SCALE GENOMIC DNA]</scope>
    <source>
        <strain evidence="2 3">12200R-189</strain>
    </source>
</reference>
<protein>
    <submittedName>
        <fullName evidence="2">GNAT family N-acetyltransferase</fullName>
    </submittedName>
</protein>
<dbReference type="Pfam" id="PF00583">
    <property type="entry name" value="Acetyltransf_1"/>
    <property type="match status" value="1"/>
</dbReference>
<dbReference type="Proteomes" id="UP000476064">
    <property type="component" value="Chromosome"/>
</dbReference>
<proteinExistence type="predicted"/>